<accession>A0A4R6U5U8</accession>
<dbReference type="InterPro" id="IPR001967">
    <property type="entry name" value="Peptidase_S11_N"/>
</dbReference>
<evidence type="ECO:0000256" key="7">
    <source>
        <dbReference type="ARBA" id="ARBA00022729"/>
    </source>
</evidence>
<dbReference type="PANTHER" id="PTHR21581:SF6">
    <property type="entry name" value="TRAFFICKING PROTEIN PARTICLE COMPLEX SUBUNIT 12"/>
    <property type="match status" value="1"/>
</dbReference>
<dbReference type="AlphaFoldDB" id="A0A4R6U5U8"/>
<keyword evidence="5 18" id="KW-0121">Carboxypeptidase</keyword>
<dbReference type="Pfam" id="PF00768">
    <property type="entry name" value="Peptidase_S11"/>
    <property type="match status" value="1"/>
</dbReference>
<gene>
    <name evidence="18" type="ORF">EV213_103180</name>
</gene>
<evidence type="ECO:0000313" key="18">
    <source>
        <dbReference type="EMBL" id="TDQ41601.1"/>
    </source>
</evidence>
<keyword evidence="19" id="KW-1185">Reference proteome</keyword>
<dbReference type="InterPro" id="IPR018044">
    <property type="entry name" value="Peptidase_S11"/>
</dbReference>
<dbReference type="Gene3D" id="3.40.710.10">
    <property type="entry name" value="DD-peptidase/beta-lactamase superfamily"/>
    <property type="match status" value="1"/>
</dbReference>
<comment type="pathway">
    <text evidence="2">Cell wall biogenesis; peptidoglycan biosynthesis.</text>
</comment>
<evidence type="ECO:0000256" key="13">
    <source>
        <dbReference type="PIRSR" id="PIRSR618044-1"/>
    </source>
</evidence>
<feature type="active site" evidence="13">
    <location>
        <position position="124"/>
    </location>
</feature>
<dbReference type="GO" id="GO:0071555">
    <property type="term" value="P:cell wall organization"/>
    <property type="evidence" value="ECO:0007669"/>
    <property type="project" value="UniProtKB-KW"/>
</dbReference>
<evidence type="ECO:0000256" key="5">
    <source>
        <dbReference type="ARBA" id="ARBA00022645"/>
    </source>
</evidence>
<evidence type="ECO:0000256" key="6">
    <source>
        <dbReference type="ARBA" id="ARBA00022670"/>
    </source>
</evidence>
<evidence type="ECO:0000256" key="3">
    <source>
        <dbReference type="ARBA" id="ARBA00007164"/>
    </source>
</evidence>
<comment type="caution">
    <text evidence="18">The sequence shown here is derived from an EMBL/GenBank/DDBJ whole genome shotgun (WGS) entry which is preliminary data.</text>
</comment>
<evidence type="ECO:0000256" key="9">
    <source>
        <dbReference type="ARBA" id="ARBA00022960"/>
    </source>
</evidence>
<keyword evidence="10" id="KW-0573">Peptidoglycan synthesis</keyword>
<dbReference type="EC" id="3.4.16.4" evidence="4"/>
<evidence type="ECO:0000259" key="17">
    <source>
        <dbReference type="SMART" id="SM00936"/>
    </source>
</evidence>
<dbReference type="InterPro" id="IPR037167">
    <property type="entry name" value="Peptidase_S11_C_sf"/>
</dbReference>
<dbReference type="OrthoDB" id="9791132at2"/>
<evidence type="ECO:0000256" key="8">
    <source>
        <dbReference type="ARBA" id="ARBA00022801"/>
    </source>
</evidence>
<dbReference type="GO" id="GO:0009252">
    <property type="term" value="P:peptidoglycan biosynthetic process"/>
    <property type="evidence" value="ECO:0007669"/>
    <property type="project" value="UniProtKB-UniPathway"/>
</dbReference>
<evidence type="ECO:0000256" key="4">
    <source>
        <dbReference type="ARBA" id="ARBA00012448"/>
    </source>
</evidence>
<dbReference type="InterPro" id="IPR015956">
    <property type="entry name" value="Peniciliin-bd_prot_C_sf"/>
</dbReference>
<dbReference type="SUPFAM" id="SSF56601">
    <property type="entry name" value="beta-lactamase/transpeptidase-like"/>
    <property type="match status" value="1"/>
</dbReference>
<reference evidence="18 19" key="1">
    <citation type="submission" date="2019-03" db="EMBL/GenBank/DDBJ databases">
        <title>Genomic Encyclopedia of Type Strains, Phase IV (KMG-IV): sequencing the most valuable type-strain genomes for metagenomic binning, comparative biology and taxonomic classification.</title>
        <authorList>
            <person name="Goeker M."/>
        </authorList>
    </citation>
    <scope>NUCLEOTIDE SEQUENCE [LARGE SCALE GENOMIC DNA]</scope>
    <source>
        <strain evidence="18 19">DSM 28697</strain>
    </source>
</reference>
<dbReference type="SUPFAM" id="SSF69189">
    <property type="entry name" value="Penicillin-binding protein associated domain"/>
    <property type="match status" value="1"/>
</dbReference>
<dbReference type="InterPro" id="IPR012907">
    <property type="entry name" value="Peptidase_S11_C"/>
</dbReference>
<dbReference type="SMART" id="SM00936">
    <property type="entry name" value="PBP5_C"/>
    <property type="match status" value="1"/>
</dbReference>
<evidence type="ECO:0000256" key="2">
    <source>
        <dbReference type="ARBA" id="ARBA00004752"/>
    </source>
</evidence>
<evidence type="ECO:0000313" key="19">
    <source>
        <dbReference type="Proteomes" id="UP000295632"/>
    </source>
</evidence>
<dbReference type="UniPathway" id="UPA00219"/>
<name>A0A4R6U5U8_9BACI</name>
<evidence type="ECO:0000256" key="16">
    <source>
        <dbReference type="SAM" id="SignalP"/>
    </source>
</evidence>
<evidence type="ECO:0000256" key="12">
    <source>
        <dbReference type="ARBA" id="ARBA00034000"/>
    </source>
</evidence>
<feature type="signal peptide" evidence="16">
    <location>
        <begin position="1"/>
        <end position="28"/>
    </location>
</feature>
<feature type="active site" description="Proton acceptor" evidence="13">
    <location>
        <position position="67"/>
    </location>
</feature>
<keyword evidence="8" id="KW-0378">Hydrolase</keyword>
<keyword evidence="11" id="KW-0961">Cell wall biogenesis/degradation</keyword>
<dbReference type="Pfam" id="PF07943">
    <property type="entry name" value="PBP5_C"/>
    <property type="match status" value="1"/>
</dbReference>
<dbReference type="EMBL" id="SNYJ01000003">
    <property type="protein sequence ID" value="TDQ41601.1"/>
    <property type="molecule type" value="Genomic_DNA"/>
</dbReference>
<dbReference type="GO" id="GO:0008360">
    <property type="term" value="P:regulation of cell shape"/>
    <property type="evidence" value="ECO:0007669"/>
    <property type="project" value="UniProtKB-KW"/>
</dbReference>
<keyword evidence="7 16" id="KW-0732">Signal</keyword>
<feature type="chain" id="PRO_5020712639" description="serine-type D-Ala-D-Ala carboxypeptidase" evidence="16">
    <location>
        <begin position="29"/>
        <end position="388"/>
    </location>
</feature>
<feature type="active site" description="Acyl-ester intermediate" evidence="13">
    <location>
        <position position="64"/>
    </location>
</feature>
<keyword evidence="9" id="KW-0133">Cell shape</keyword>
<dbReference type="InterPro" id="IPR012338">
    <property type="entry name" value="Beta-lactam/transpept-like"/>
</dbReference>
<protein>
    <recommendedName>
        <fullName evidence="4">serine-type D-Ala-D-Ala carboxypeptidase</fullName>
        <ecNumber evidence="4">3.4.16.4</ecNumber>
    </recommendedName>
</protein>
<evidence type="ECO:0000256" key="15">
    <source>
        <dbReference type="RuleBase" id="RU004016"/>
    </source>
</evidence>
<organism evidence="18 19">
    <name type="scientific">Aureibacillus halotolerans</name>
    <dbReference type="NCBI Taxonomy" id="1508390"/>
    <lineage>
        <taxon>Bacteria</taxon>
        <taxon>Bacillati</taxon>
        <taxon>Bacillota</taxon>
        <taxon>Bacilli</taxon>
        <taxon>Bacillales</taxon>
        <taxon>Bacillaceae</taxon>
        <taxon>Aureibacillus</taxon>
    </lineage>
</organism>
<comment type="similarity">
    <text evidence="3 15">Belongs to the peptidase S11 family.</text>
</comment>
<dbReference type="GO" id="GO:0009002">
    <property type="term" value="F:serine-type D-Ala-D-Ala carboxypeptidase activity"/>
    <property type="evidence" value="ECO:0007669"/>
    <property type="project" value="UniProtKB-EC"/>
</dbReference>
<feature type="binding site" evidence="14">
    <location>
        <position position="230"/>
    </location>
    <ligand>
        <name>substrate</name>
    </ligand>
</feature>
<comment type="function">
    <text evidence="1">Removes C-terminal D-alanyl residues from sugar-peptide cell wall precursors.</text>
</comment>
<dbReference type="PRINTS" id="PR00725">
    <property type="entry name" value="DADACBPTASE1"/>
</dbReference>
<evidence type="ECO:0000256" key="11">
    <source>
        <dbReference type="ARBA" id="ARBA00023316"/>
    </source>
</evidence>
<dbReference type="RefSeq" id="WP_133579463.1">
    <property type="nucleotide sequence ID" value="NZ_SNYJ01000003.1"/>
</dbReference>
<proteinExistence type="inferred from homology"/>
<evidence type="ECO:0000256" key="1">
    <source>
        <dbReference type="ARBA" id="ARBA00003217"/>
    </source>
</evidence>
<evidence type="ECO:0000256" key="14">
    <source>
        <dbReference type="PIRSR" id="PIRSR618044-2"/>
    </source>
</evidence>
<comment type="catalytic activity">
    <reaction evidence="12">
        <text>Preferential cleavage: (Ac)2-L-Lys-D-Ala-|-D-Ala. Also transpeptidation of peptidyl-alanyl moieties that are N-acyl substituents of D-alanine.</text>
        <dbReference type="EC" id="3.4.16.4"/>
    </reaction>
</comment>
<feature type="domain" description="Peptidase S11 D-Ala-D-Ala carboxypeptidase A C-terminal" evidence="17">
    <location>
        <begin position="280"/>
        <end position="371"/>
    </location>
</feature>
<dbReference type="Proteomes" id="UP000295632">
    <property type="component" value="Unassembled WGS sequence"/>
</dbReference>
<dbReference type="Gene3D" id="2.60.410.10">
    <property type="entry name" value="D-Ala-D-Ala carboxypeptidase, C-terminal domain"/>
    <property type="match status" value="1"/>
</dbReference>
<dbReference type="PANTHER" id="PTHR21581">
    <property type="entry name" value="D-ALANYL-D-ALANINE CARBOXYPEPTIDASE"/>
    <property type="match status" value="1"/>
</dbReference>
<evidence type="ECO:0000256" key="10">
    <source>
        <dbReference type="ARBA" id="ARBA00022984"/>
    </source>
</evidence>
<sequence length="388" mass="42435">MGKRLKMAGLLLCIFTLSNGITMNSVKAEEIGLTPNASSAMLIEQSSGQMLYEKDSREKLPPASMTKIMTMLLVMEALEKGELTLDEKVTASEHAASMGGSQIFLEAGESMTVDDLLKGVAIASGNDASMALAEHLAGTEDAFVEKMNQRVKSLGLTDTHFVNPTGLPAKDHYSTAHDMAMMARELLKHENITTYTGTYEDHLRQQSDDPFWLVNTNRLVKFYDGADGLKTGFTSEAKYCLTATAKRNGMRVIAVVMGAPTSKERNGQIVKMFDYAFNRFETHKLYEKDVAVGTIRVEKGQRKHVNAVTETPVSILTPKGTDVSTLTTFIKLDGPLNAPLAKGDRAGEIHVKQDGKTVSKTTLVIQEDVDDASWWTLFKRSLAAVSGQ</sequence>
<keyword evidence="6" id="KW-0645">Protease</keyword>
<dbReference type="GO" id="GO:0006508">
    <property type="term" value="P:proteolysis"/>
    <property type="evidence" value="ECO:0007669"/>
    <property type="project" value="UniProtKB-KW"/>
</dbReference>